<proteinExistence type="predicted"/>
<dbReference type="Proteomes" id="UP000054485">
    <property type="component" value="Unassembled WGS sequence"/>
</dbReference>
<protein>
    <submittedName>
        <fullName evidence="2">Uncharacterized protein</fullName>
    </submittedName>
</protein>
<keyword evidence="3" id="KW-1185">Reference proteome</keyword>
<sequence>MAAAPSASAEKLETRDHAPTESGTWPWHRQRPLISSKHEITHIKLRAGHGRGTVSVR</sequence>
<dbReference type="OrthoDB" id="2674448at2759"/>
<reference evidence="3" key="2">
    <citation type="submission" date="2015-01" db="EMBL/GenBank/DDBJ databases">
        <title>Evolutionary Origins and Diversification of the Mycorrhizal Mutualists.</title>
        <authorList>
            <consortium name="DOE Joint Genome Institute"/>
            <consortium name="Mycorrhizal Genomics Consortium"/>
            <person name="Kohler A."/>
            <person name="Kuo A."/>
            <person name="Nagy L.G."/>
            <person name="Floudas D."/>
            <person name="Copeland A."/>
            <person name="Barry K.W."/>
            <person name="Cichocki N."/>
            <person name="Veneault-Fourrey C."/>
            <person name="LaButti K."/>
            <person name="Lindquist E.A."/>
            <person name="Lipzen A."/>
            <person name="Lundell T."/>
            <person name="Morin E."/>
            <person name="Murat C."/>
            <person name="Riley R."/>
            <person name="Ohm R."/>
            <person name="Sun H."/>
            <person name="Tunlid A."/>
            <person name="Henrissat B."/>
            <person name="Grigoriev I.V."/>
            <person name="Hibbett D.S."/>
            <person name="Martin F."/>
        </authorList>
    </citation>
    <scope>NUCLEOTIDE SEQUENCE [LARGE SCALE GENOMIC DNA]</scope>
    <source>
        <strain evidence="3">UH-Slu-Lm8-n1</strain>
    </source>
</reference>
<name>A0A0D0AGL8_9AGAM</name>
<accession>A0A0D0AGL8</accession>
<dbReference type="AlphaFoldDB" id="A0A0D0AGL8"/>
<gene>
    <name evidence="2" type="ORF">CY34DRAFT_813679</name>
</gene>
<reference evidence="2 3" key="1">
    <citation type="submission" date="2014-04" db="EMBL/GenBank/DDBJ databases">
        <authorList>
            <consortium name="DOE Joint Genome Institute"/>
            <person name="Kuo A."/>
            <person name="Ruytinx J."/>
            <person name="Rineau F."/>
            <person name="Colpaert J."/>
            <person name="Kohler A."/>
            <person name="Nagy L.G."/>
            <person name="Floudas D."/>
            <person name="Copeland A."/>
            <person name="Barry K.W."/>
            <person name="Cichocki N."/>
            <person name="Veneault-Fourrey C."/>
            <person name="LaButti K."/>
            <person name="Lindquist E.A."/>
            <person name="Lipzen A."/>
            <person name="Lundell T."/>
            <person name="Morin E."/>
            <person name="Murat C."/>
            <person name="Sun H."/>
            <person name="Tunlid A."/>
            <person name="Henrissat B."/>
            <person name="Grigoriev I.V."/>
            <person name="Hibbett D.S."/>
            <person name="Martin F."/>
            <person name="Nordberg H.P."/>
            <person name="Cantor M.N."/>
            <person name="Hua S.X."/>
        </authorList>
    </citation>
    <scope>NUCLEOTIDE SEQUENCE [LARGE SCALE GENOMIC DNA]</scope>
    <source>
        <strain evidence="2 3">UH-Slu-Lm8-n1</strain>
    </source>
</reference>
<dbReference type="InParanoid" id="A0A0D0AGL8"/>
<evidence type="ECO:0000313" key="2">
    <source>
        <dbReference type="EMBL" id="KIK33367.1"/>
    </source>
</evidence>
<dbReference type="EMBL" id="KN835958">
    <property type="protein sequence ID" value="KIK33367.1"/>
    <property type="molecule type" value="Genomic_DNA"/>
</dbReference>
<dbReference type="HOGENOM" id="CLU_3015776_0_0_1"/>
<organism evidence="2 3">
    <name type="scientific">Suillus luteus UH-Slu-Lm8-n1</name>
    <dbReference type="NCBI Taxonomy" id="930992"/>
    <lineage>
        <taxon>Eukaryota</taxon>
        <taxon>Fungi</taxon>
        <taxon>Dikarya</taxon>
        <taxon>Basidiomycota</taxon>
        <taxon>Agaricomycotina</taxon>
        <taxon>Agaricomycetes</taxon>
        <taxon>Agaricomycetidae</taxon>
        <taxon>Boletales</taxon>
        <taxon>Suillineae</taxon>
        <taxon>Suillaceae</taxon>
        <taxon>Suillus</taxon>
    </lineage>
</organism>
<evidence type="ECO:0000313" key="3">
    <source>
        <dbReference type="Proteomes" id="UP000054485"/>
    </source>
</evidence>
<feature type="compositionally biased region" description="Basic and acidic residues" evidence="1">
    <location>
        <begin position="10"/>
        <end position="19"/>
    </location>
</feature>
<evidence type="ECO:0000256" key="1">
    <source>
        <dbReference type="SAM" id="MobiDB-lite"/>
    </source>
</evidence>
<feature type="region of interest" description="Disordered" evidence="1">
    <location>
        <begin position="1"/>
        <end position="31"/>
    </location>
</feature>